<gene>
    <name evidence="1" type="ORF">QFZ53_002714</name>
</gene>
<dbReference type="Proteomes" id="UP001244427">
    <property type="component" value="Unassembled WGS sequence"/>
</dbReference>
<evidence type="ECO:0000313" key="1">
    <source>
        <dbReference type="EMBL" id="MDQ0648518.1"/>
    </source>
</evidence>
<name>A0AAW8EZ56_9MICO</name>
<reference evidence="1 2" key="1">
    <citation type="submission" date="2023-07" db="EMBL/GenBank/DDBJ databases">
        <title>Comparative genomics of wheat-associated soil bacteria to identify genetic determinants of phenazine resistance.</title>
        <authorList>
            <person name="Mouncey N."/>
        </authorList>
    </citation>
    <scope>NUCLEOTIDE SEQUENCE [LARGE SCALE GENOMIC DNA]</scope>
    <source>
        <strain evidence="1 2">W4I9-1</strain>
    </source>
</reference>
<dbReference type="AlphaFoldDB" id="A0AAW8EZ56"/>
<keyword evidence="2" id="KW-1185">Reference proteome</keyword>
<accession>A0AAW8EZ56</accession>
<comment type="caution">
    <text evidence="1">The sequence shown here is derived from an EMBL/GenBank/DDBJ whole genome shotgun (WGS) entry which is preliminary data.</text>
</comment>
<dbReference type="RefSeq" id="WP_307297281.1">
    <property type="nucleotide sequence ID" value="NZ_JAUSXV010000001.1"/>
</dbReference>
<dbReference type="EMBL" id="JAUSXV010000001">
    <property type="protein sequence ID" value="MDQ0648518.1"/>
    <property type="molecule type" value="Genomic_DNA"/>
</dbReference>
<protein>
    <submittedName>
        <fullName evidence="1">Uncharacterized protein</fullName>
    </submittedName>
</protein>
<evidence type="ECO:0000313" key="2">
    <source>
        <dbReference type="Proteomes" id="UP001244427"/>
    </source>
</evidence>
<organism evidence="1 2">
    <name type="scientific">Microbacterium natoriense</name>
    <dbReference type="NCBI Taxonomy" id="284570"/>
    <lineage>
        <taxon>Bacteria</taxon>
        <taxon>Bacillati</taxon>
        <taxon>Actinomycetota</taxon>
        <taxon>Actinomycetes</taxon>
        <taxon>Micrococcales</taxon>
        <taxon>Microbacteriaceae</taxon>
        <taxon>Microbacterium</taxon>
    </lineage>
</organism>
<proteinExistence type="predicted"/>
<sequence length="74" mass="8384">MNDGADIDFDLASCCQVHLVFRFATEPVVEYRCHALMAAPYEGLHRCIGLYFFDIDPYGRRCGCGYSETGRVCH</sequence>